<protein>
    <submittedName>
        <fullName evidence="2">Uncharacterized protein</fullName>
    </submittedName>
</protein>
<keyword evidence="3" id="KW-1185">Reference proteome</keyword>
<evidence type="ECO:0000313" key="2">
    <source>
        <dbReference type="EMBL" id="CAL1533599.1"/>
    </source>
</evidence>
<dbReference type="EMBL" id="CAXITT010000146">
    <property type="protein sequence ID" value="CAL1533599.1"/>
    <property type="molecule type" value="Genomic_DNA"/>
</dbReference>
<organism evidence="2 3">
    <name type="scientific">Lymnaea stagnalis</name>
    <name type="common">Great pond snail</name>
    <name type="synonym">Helix stagnalis</name>
    <dbReference type="NCBI Taxonomy" id="6523"/>
    <lineage>
        <taxon>Eukaryota</taxon>
        <taxon>Metazoa</taxon>
        <taxon>Spiralia</taxon>
        <taxon>Lophotrochozoa</taxon>
        <taxon>Mollusca</taxon>
        <taxon>Gastropoda</taxon>
        <taxon>Heterobranchia</taxon>
        <taxon>Euthyneura</taxon>
        <taxon>Panpulmonata</taxon>
        <taxon>Hygrophila</taxon>
        <taxon>Lymnaeoidea</taxon>
        <taxon>Lymnaeidae</taxon>
        <taxon>Lymnaea</taxon>
    </lineage>
</organism>
<feature type="compositionally biased region" description="Polar residues" evidence="1">
    <location>
        <begin position="126"/>
        <end position="156"/>
    </location>
</feature>
<proteinExistence type="predicted"/>
<sequence length="184" mass="19270">KLSRGPGVSKSRPSSDKPFRQPSSGQPKENATPAAGHGNDESPPSQFHSYQKQRRFSSPNKTASKKSSTVSRYSAGAKHSSTISVPSIGVQPDLTTQQSAGTPGRQNVTSLYIQSSPGQDARSGQFDPSSQRTLVTQSPGNDSQTGSQKPGNNVVTISVGGASARNGQILSIEALKKNATEKYG</sequence>
<dbReference type="AlphaFoldDB" id="A0AAV2HHT2"/>
<feature type="non-terminal residue" evidence="2">
    <location>
        <position position="184"/>
    </location>
</feature>
<feature type="compositionally biased region" description="Polar residues" evidence="1">
    <location>
        <begin position="42"/>
        <end position="72"/>
    </location>
</feature>
<evidence type="ECO:0000313" key="3">
    <source>
        <dbReference type="Proteomes" id="UP001497497"/>
    </source>
</evidence>
<feature type="compositionally biased region" description="Polar residues" evidence="1">
    <location>
        <begin position="93"/>
        <end position="118"/>
    </location>
</feature>
<evidence type="ECO:0000256" key="1">
    <source>
        <dbReference type="SAM" id="MobiDB-lite"/>
    </source>
</evidence>
<comment type="caution">
    <text evidence="2">The sequence shown here is derived from an EMBL/GenBank/DDBJ whole genome shotgun (WGS) entry which is preliminary data.</text>
</comment>
<gene>
    <name evidence="2" type="ORF">GSLYS_00007559001</name>
</gene>
<feature type="non-terminal residue" evidence="2">
    <location>
        <position position="1"/>
    </location>
</feature>
<name>A0AAV2HHT2_LYMST</name>
<reference evidence="2 3" key="1">
    <citation type="submission" date="2024-04" db="EMBL/GenBank/DDBJ databases">
        <authorList>
            <consortium name="Genoscope - CEA"/>
            <person name="William W."/>
        </authorList>
    </citation>
    <scope>NUCLEOTIDE SEQUENCE [LARGE SCALE GENOMIC DNA]</scope>
</reference>
<feature type="region of interest" description="Disordered" evidence="1">
    <location>
        <begin position="1"/>
        <end position="158"/>
    </location>
</feature>
<accession>A0AAV2HHT2</accession>
<dbReference type="Proteomes" id="UP001497497">
    <property type="component" value="Unassembled WGS sequence"/>
</dbReference>